<sequence>MTAEFRQGADRLPAVVMVCLHTSPLAQPGSGDAGGLNVYVRHLAQGLADLGHPVWVLTRQDAPGQVPVPLTAAADHPDDGSLAWVLPVPAGPPSPVDKDDLLPWIDAFAEAGLTELERAGAWESGRPVVVHSHYWLSGLTGAKLARQLDAPLIHTMHTLAAVKLAQDPAAQESEAREPAEARLARTADLLVANTPVERQQLIELAGAPEDRIAVVPPGVDTHVFTPEGASDWPGKQAAVKLLFAGRIQSHKGPHVAIAALGGLRRTVKPNGSDGAAAPVTLHLTGARSGSEALDLVDLARRSGVEDWVTVSDPLSPVQLAAAFRAADAVLMPSHSESFGLVALEAQACGTPVLAHRVGGLVHAVEDGVTGRLLPDLEPATWTAALNDILEDLAPWTALGPAAARRAQLFGWDVMARTMSGLYGRISGPESPAHR</sequence>
<evidence type="ECO:0000313" key="5">
    <source>
        <dbReference type="EMBL" id="SFV22889.1"/>
    </source>
</evidence>
<keyword evidence="1" id="KW-0328">Glycosyltransferase</keyword>
<dbReference type="InterPro" id="IPR028098">
    <property type="entry name" value="Glyco_trans_4-like_N"/>
</dbReference>
<evidence type="ECO:0000256" key="2">
    <source>
        <dbReference type="ARBA" id="ARBA00022679"/>
    </source>
</evidence>
<feature type="domain" description="Glycosyltransferase subfamily 4-like N-terminal" evidence="4">
    <location>
        <begin position="34"/>
        <end position="218"/>
    </location>
</feature>
<reference evidence="5 6" key="1">
    <citation type="submission" date="2016-10" db="EMBL/GenBank/DDBJ databases">
        <authorList>
            <person name="de Groot N.N."/>
        </authorList>
    </citation>
    <scope>NUCLEOTIDE SEQUENCE [LARGE SCALE GENOMIC DNA]</scope>
    <source>
        <strain evidence="5 6">CGMCC 1.7054</strain>
    </source>
</reference>
<protein>
    <submittedName>
        <fullName evidence="5">D-inositol-3-phosphate glycosyltransferase</fullName>
    </submittedName>
</protein>
<feature type="domain" description="Glycosyl transferase family 1" evidence="3">
    <location>
        <begin position="240"/>
        <end position="391"/>
    </location>
</feature>
<evidence type="ECO:0000313" key="6">
    <source>
        <dbReference type="Proteomes" id="UP000198881"/>
    </source>
</evidence>
<dbReference type="Pfam" id="PF13579">
    <property type="entry name" value="Glyco_trans_4_4"/>
    <property type="match status" value="1"/>
</dbReference>
<keyword evidence="6" id="KW-1185">Reference proteome</keyword>
<dbReference type="InterPro" id="IPR001296">
    <property type="entry name" value="Glyco_trans_1"/>
</dbReference>
<accession>A0A1I7MLX8</accession>
<dbReference type="Proteomes" id="UP000198881">
    <property type="component" value="Unassembled WGS sequence"/>
</dbReference>
<evidence type="ECO:0000259" key="3">
    <source>
        <dbReference type="Pfam" id="PF00534"/>
    </source>
</evidence>
<dbReference type="EMBL" id="FPCG01000005">
    <property type="protein sequence ID" value="SFV22889.1"/>
    <property type="molecule type" value="Genomic_DNA"/>
</dbReference>
<dbReference type="PANTHER" id="PTHR45947:SF13">
    <property type="entry name" value="TRANSFERASE"/>
    <property type="match status" value="1"/>
</dbReference>
<dbReference type="Pfam" id="PF00534">
    <property type="entry name" value="Glycos_transf_1"/>
    <property type="match status" value="1"/>
</dbReference>
<dbReference type="SUPFAM" id="SSF53756">
    <property type="entry name" value="UDP-Glycosyltransferase/glycogen phosphorylase"/>
    <property type="match status" value="1"/>
</dbReference>
<dbReference type="STRING" id="574650.SAMN04487966_10585"/>
<organism evidence="5 6">
    <name type="scientific">Micrococcus terreus</name>
    <dbReference type="NCBI Taxonomy" id="574650"/>
    <lineage>
        <taxon>Bacteria</taxon>
        <taxon>Bacillati</taxon>
        <taxon>Actinomycetota</taxon>
        <taxon>Actinomycetes</taxon>
        <taxon>Micrococcales</taxon>
        <taxon>Micrococcaceae</taxon>
        <taxon>Micrococcus</taxon>
    </lineage>
</organism>
<dbReference type="GO" id="GO:1901137">
    <property type="term" value="P:carbohydrate derivative biosynthetic process"/>
    <property type="evidence" value="ECO:0007669"/>
    <property type="project" value="UniProtKB-ARBA"/>
</dbReference>
<evidence type="ECO:0000256" key="1">
    <source>
        <dbReference type="ARBA" id="ARBA00022676"/>
    </source>
</evidence>
<dbReference type="Gene3D" id="3.40.50.2000">
    <property type="entry name" value="Glycogen Phosphorylase B"/>
    <property type="match status" value="2"/>
</dbReference>
<dbReference type="OrthoDB" id="9810929at2"/>
<keyword evidence="2 5" id="KW-0808">Transferase</keyword>
<name>A0A1I7MLX8_9MICC</name>
<dbReference type="RefSeq" id="WP_091696898.1">
    <property type="nucleotide sequence ID" value="NZ_FPCG01000005.1"/>
</dbReference>
<dbReference type="PANTHER" id="PTHR45947">
    <property type="entry name" value="SULFOQUINOVOSYL TRANSFERASE SQD2"/>
    <property type="match status" value="1"/>
</dbReference>
<proteinExistence type="predicted"/>
<dbReference type="GO" id="GO:0016757">
    <property type="term" value="F:glycosyltransferase activity"/>
    <property type="evidence" value="ECO:0007669"/>
    <property type="project" value="UniProtKB-KW"/>
</dbReference>
<dbReference type="InterPro" id="IPR050194">
    <property type="entry name" value="Glycosyltransferase_grp1"/>
</dbReference>
<gene>
    <name evidence="5" type="ORF">SAMN04487966_10585</name>
</gene>
<dbReference type="AlphaFoldDB" id="A0A1I7MLX8"/>
<evidence type="ECO:0000259" key="4">
    <source>
        <dbReference type="Pfam" id="PF13579"/>
    </source>
</evidence>